<dbReference type="RefSeq" id="WP_012323479.1">
    <property type="nucleotide sequence ID" value="NC_010506.1"/>
</dbReference>
<evidence type="ECO:0000256" key="1">
    <source>
        <dbReference type="SAM" id="SignalP"/>
    </source>
</evidence>
<dbReference type="HOGENOM" id="CLU_043274_0_0_6"/>
<keyword evidence="3" id="KW-1185">Reference proteome</keyword>
<evidence type="ECO:0000313" key="3">
    <source>
        <dbReference type="Proteomes" id="UP000002168"/>
    </source>
</evidence>
<dbReference type="Proteomes" id="UP000002168">
    <property type="component" value="Chromosome"/>
</dbReference>
<sequence precursor="true">MSNLYRHLSLASLLVFSSCFSLIASADTWNCPVEKSWLTAPSLPTEVDKSNKDNTSNFCDFYRFSTQAYLYLMSPSLDKPGKRNFQVNANYPVLEYNGDNSPGNSCDKEITGHTLLTSLEQSSISTGQAGGDATIYAQDGNVAYYDVRFNKALCDLTGSATEMQQQGIYNFPGGTTELKFAWKVLSAAEVRSGQFVTQEQLISGKMKTLGLLGMHIAIATEDHPEFVWATYEHKTNSPDCDASAAQKKQAWMFADNTCTQDLPGSAAKGDKCNFNHPKSGLTSPTGTPTNICRVHPYGTAKGDRDAAENLGDILSQNQSLLNQLADSSTPSAMKVLTNYFNLGAIWVSDIAQSSGGVGVPNERGSLRLANSVAETDYQDVNLNSQFASNCFGCHNYQGTAETQKNNITTQALSHTFKDIKIGQGQHIDVTASSYIASNEQAAGICGVTGKSDKEQGTCKGTASFLKWDGNWTNVNRSAGSVCGCGPAK</sequence>
<accession>B1KEY1</accession>
<evidence type="ECO:0008006" key="4">
    <source>
        <dbReference type="Google" id="ProtNLM"/>
    </source>
</evidence>
<feature type="signal peptide" evidence="1">
    <location>
        <begin position="1"/>
        <end position="26"/>
    </location>
</feature>
<gene>
    <name evidence="2" type="ordered locus">Swoo_0837</name>
</gene>
<proteinExistence type="predicted"/>
<dbReference type="STRING" id="392500.Swoo_0837"/>
<reference evidence="2 3" key="1">
    <citation type="submission" date="2008-02" db="EMBL/GenBank/DDBJ databases">
        <title>Complete sequence of Shewanella woodyi ATCC 51908.</title>
        <authorList>
            <consortium name="US DOE Joint Genome Institute"/>
            <person name="Copeland A."/>
            <person name="Lucas S."/>
            <person name="Lapidus A."/>
            <person name="Glavina del Rio T."/>
            <person name="Dalin E."/>
            <person name="Tice H."/>
            <person name="Bruce D."/>
            <person name="Goodwin L."/>
            <person name="Pitluck S."/>
            <person name="Sims D."/>
            <person name="Brettin T."/>
            <person name="Detter J.C."/>
            <person name="Han C."/>
            <person name="Kuske C.R."/>
            <person name="Schmutz J."/>
            <person name="Larimer F."/>
            <person name="Land M."/>
            <person name="Hauser L."/>
            <person name="Kyrpides N."/>
            <person name="Lykidis A."/>
            <person name="Zhao J.-S."/>
            <person name="Richardson P."/>
        </authorList>
    </citation>
    <scope>NUCLEOTIDE SEQUENCE [LARGE SCALE GENOMIC DNA]</scope>
    <source>
        <strain evidence="3">ATCC 51908 / MS32</strain>
    </source>
</reference>
<evidence type="ECO:0000313" key="2">
    <source>
        <dbReference type="EMBL" id="ACA85132.1"/>
    </source>
</evidence>
<name>B1KEY1_SHEWM</name>
<dbReference type="AlphaFoldDB" id="B1KEY1"/>
<dbReference type="KEGG" id="swd:Swoo_0837"/>
<keyword evidence="1" id="KW-0732">Signal</keyword>
<dbReference type="PROSITE" id="PS51257">
    <property type="entry name" value="PROKAR_LIPOPROTEIN"/>
    <property type="match status" value="1"/>
</dbReference>
<dbReference type="eggNOG" id="COG3258">
    <property type="taxonomic scope" value="Bacteria"/>
</dbReference>
<protein>
    <recommendedName>
        <fullName evidence="4">Mannan-binding protein domain-containing protein</fullName>
    </recommendedName>
</protein>
<organism evidence="2 3">
    <name type="scientific">Shewanella woodyi (strain ATCC 51908 / MS32)</name>
    <dbReference type="NCBI Taxonomy" id="392500"/>
    <lineage>
        <taxon>Bacteria</taxon>
        <taxon>Pseudomonadati</taxon>
        <taxon>Pseudomonadota</taxon>
        <taxon>Gammaproteobacteria</taxon>
        <taxon>Alteromonadales</taxon>
        <taxon>Shewanellaceae</taxon>
        <taxon>Shewanella</taxon>
    </lineage>
</organism>
<feature type="chain" id="PRO_5002764363" description="Mannan-binding protein domain-containing protein" evidence="1">
    <location>
        <begin position="27"/>
        <end position="488"/>
    </location>
</feature>
<dbReference type="EMBL" id="CP000961">
    <property type="protein sequence ID" value="ACA85132.1"/>
    <property type="molecule type" value="Genomic_DNA"/>
</dbReference>